<gene>
    <name evidence="2" type="ORF">C1H46_025964</name>
</gene>
<feature type="domain" description="Disease resistance protein At4g27190-like leucine-rich repeats" evidence="1">
    <location>
        <begin position="33"/>
        <end position="62"/>
    </location>
</feature>
<evidence type="ECO:0000313" key="3">
    <source>
        <dbReference type="Proteomes" id="UP000315295"/>
    </source>
</evidence>
<keyword evidence="3" id="KW-1185">Reference proteome</keyword>
<evidence type="ECO:0000313" key="2">
    <source>
        <dbReference type="EMBL" id="TQD88440.1"/>
    </source>
</evidence>
<dbReference type="InterPro" id="IPR057135">
    <property type="entry name" value="At4g27190-like_LRR"/>
</dbReference>
<evidence type="ECO:0000259" key="1">
    <source>
        <dbReference type="Pfam" id="PF23247"/>
    </source>
</evidence>
<proteinExistence type="predicted"/>
<sequence>MGRLNGLETLQIGQCQLVQATYDTSSTTQLNDFECPNLNSIGVEACESLKNVFSASMAKDLK</sequence>
<dbReference type="Pfam" id="PF23247">
    <property type="entry name" value="LRR_RPS2"/>
    <property type="match status" value="1"/>
</dbReference>
<dbReference type="AlphaFoldDB" id="A0A540LPM8"/>
<dbReference type="EMBL" id="VIEB01000509">
    <property type="protein sequence ID" value="TQD88440.1"/>
    <property type="molecule type" value="Genomic_DNA"/>
</dbReference>
<dbReference type="Proteomes" id="UP000315295">
    <property type="component" value="Unassembled WGS sequence"/>
</dbReference>
<comment type="caution">
    <text evidence="2">The sequence shown here is derived from an EMBL/GenBank/DDBJ whole genome shotgun (WGS) entry which is preliminary data.</text>
</comment>
<reference evidence="2 3" key="1">
    <citation type="journal article" date="2019" name="G3 (Bethesda)">
        <title>Sequencing of a Wild Apple (Malus baccata) Genome Unravels the Differences Between Cultivated and Wild Apple Species Regarding Disease Resistance and Cold Tolerance.</title>
        <authorList>
            <person name="Chen X."/>
        </authorList>
    </citation>
    <scope>NUCLEOTIDE SEQUENCE [LARGE SCALE GENOMIC DNA]</scope>
    <source>
        <strain evidence="3">cv. Shandingzi</strain>
        <tissue evidence="2">Leaves</tissue>
    </source>
</reference>
<name>A0A540LPM8_MALBA</name>
<protein>
    <recommendedName>
        <fullName evidence="1">Disease resistance protein At4g27190-like leucine-rich repeats domain-containing protein</fullName>
    </recommendedName>
</protein>
<organism evidence="2 3">
    <name type="scientific">Malus baccata</name>
    <name type="common">Siberian crab apple</name>
    <name type="synonym">Pyrus baccata</name>
    <dbReference type="NCBI Taxonomy" id="106549"/>
    <lineage>
        <taxon>Eukaryota</taxon>
        <taxon>Viridiplantae</taxon>
        <taxon>Streptophyta</taxon>
        <taxon>Embryophyta</taxon>
        <taxon>Tracheophyta</taxon>
        <taxon>Spermatophyta</taxon>
        <taxon>Magnoliopsida</taxon>
        <taxon>eudicotyledons</taxon>
        <taxon>Gunneridae</taxon>
        <taxon>Pentapetalae</taxon>
        <taxon>rosids</taxon>
        <taxon>fabids</taxon>
        <taxon>Rosales</taxon>
        <taxon>Rosaceae</taxon>
        <taxon>Amygdaloideae</taxon>
        <taxon>Maleae</taxon>
        <taxon>Malus</taxon>
    </lineage>
</organism>
<accession>A0A540LPM8</accession>